<sequence>MKDCRQLKWLRPLTVGLNNTNHILVAAKGIIPGQIQQITRMIHGFFYPLMELRLEIPDTLLQEVWLGIMMEIG</sequence>
<reference evidence="1 2" key="1">
    <citation type="journal article" date="2019" name="Genome Biol. Evol.">
        <title>Insights into the evolution of the New World diploid cottons (Gossypium, subgenus Houzingenia) based on genome sequencing.</title>
        <authorList>
            <person name="Grover C.E."/>
            <person name="Arick M.A. 2nd"/>
            <person name="Thrash A."/>
            <person name="Conover J.L."/>
            <person name="Sanders W.S."/>
            <person name="Peterson D.G."/>
            <person name="Frelichowski J.E."/>
            <person name="Scheffler J.A."/>
            <person name="Scheffler B.E."/>
            <person name="Wendel J.F."/>
        </authorList>
    </citation>
    <scope>NUCLEOTIDE SEQUENCE [LARGE SCALE GENOMIC DNA]</scope>
    <source>
        <strain evidence="1">57</strain>
        <tissue evidence="1">Leaf</tissue>
    </source>
</reference>
<accession>A0A7J8TP03</accession>
<comment type="caution">
    <text evidence="1">The sequence shown here is derived from an EMBL/GenBank/DDBJ whole genome shotgun (WGS) entry which is preliminary data.</text>
</comment>
<protein>
    <submittedName>
        <fullName evidence="1">Uncharacterized protein</fullName>
    </submittedName>
</protein>
<gene>
    <name evidence="1" type="ORF">Goklo_022912</name>
</gene>
<dbReference type="Proteomes" id="UP000593573">
    <property type="component" value="Unassembled WGS sequence"/>
</dbReference>
<keyword evidence="2" id="KW-1185">Reference proteome</keyword>
<dbReference type="EMBL" id="JABFAB010000001">
    <property type="protein sequence ID" value="MBA0639917.1"/>
    <property type="molecule type" value="Genomic_DNA"/>
</dbReference>
<organism evidence="1 2">
    <name type="scientific">Gossypium klotzschianum</name>
    <dbReference type="NCBI Taxonomy" id="34286"/>
    <lineage>
        <taxon>Eukaryota</taxon>
        <taxon>Viridiplantae</taxon>
        <taxon>Streptophyta</taxon>
        <taxon>Embryophyta</taxon>
        <taxon>Tracheophyta</taxon>
        <taxon>Spermatophyta</taxon>
        <taxon>Magnoliopsida</taxon>
        <taxon>eudicotyledons</taxon>
        <taxon>Gunneridae</taxon>
        <taxon>Pentapetalae</taxon>
        <taxon>rosids</taxon>
        <taxon>malvids</taxon>
        <taxon>Malvales</taxon>
        <taxon>Malvaceae</taxon>
        <taxon>Malvoideae</taxon>
        <taxon>Gossypium</taxon>
    </lineage>
</organism>
<dbReference type="AlphaFoldDB" id="A0A7J8TP03"/>
<evidence type="ECO:0000313" key="2">
    <source>
        <dbReference type="Proteomes" id="UP000593573"/>
    </source>
</evidence>
<name>A0A7J8TP03_9ROSI</name>
<evidence type="ECO:0000313" key="1">
    <source>
        <dbReference type="EMBL" id="MBA0639917.1"/>
    </source>
</evidence>
<proteinExistence type="predicted"/>